<reference evidence="3" key="1">
    <citation type="submission" date="2022-11" db="UniProtKB">
        <authorList>
            <consortium name="WormBaseParasite"/>
        </authorList>
    </citation>
    <scope>IDENTIFICATION</scope>
</reference>
<dbReference type="Proteomes" id="UP000887566">
    <property type="component" value="Unplaced"/>
</dbReference>
<protein>
    <submittedName>
        <fullName evidence="3">Uncharacterized protein</fullName>
    </submittedName>
</protein>
<evidence type="ECO:0000313" key="2">
    <source>
        <dbReference type="Proteomes" id="UP000887566"/>
    </source>
</evidence>
<dbReference type="AlphaFoldDB" id="A0A914WMM5"/>
<organism evidence="2 3">
    <name type="scientific">Plectus sambesii</name>
    <dbReference type="NCBI Taxonomy" id="2011161"/>
    <lineage>
        <taxon>Eukaryota</taxon>
        <taxon>Metazoa</taxon>
        <taxon>Ecdysozoa</taxon>
        <taxon>Nematoda</taxon>
        <taxon>Chromadorea</taxon>
        <taxon>Plectida</taxon>
        <taxon>Plectina</taxon>
        <taxon>Plectoidea</taxon>
        <taxon>Plectidae</taxon>
        <taxon>Plectus</taxon>
    </lineage>
</organism>
<name>A0A914WMM5_9BILA</name>
<keyword evidence="2" id="KW-1185">Reference proteome</keyword>
<feature type="compositionally biased region" description="Low complexity" evidence="1">
    <location>
        <begin position="127"/>
        <end position="144"/>
    </location>
</feature>
<feature type="region of interest" description="Disordered" evidence="1">
    <location>
        <begin position="125"/>
        <end position="146"/>
    </location>
</feature>
<accession>A0A914WMM5</accession>
<evidence type="ECO:0000256" key="1">
    <source>
        <dbReference type="SAM" id="MobiDB-lite"/>
    </source>
</evidence>
<sequence>MRTSEGVDGKIPLKTDMRADSGTCYLRAPLWKARHLSFESDRPAALVAVFLCGPGVAFCASGSGDRRCICPALASLWDVRRCLRDVGEGAGSACVFRRVGGFWTSQTDARRFDLTDLAKRRFGIDHTNSSTSSRSPSTTTTTLPVPRPPAPFASPLQFRAFFSSVRPWPISRHPGRVMFFCCVARVKNDSQRIERRLFFALSSAFSVDVGAGVETETAKNATIEKCKE</sequence>
<proteinExistence type="predicted"/>
<evidence type="ECO:0000313" key="3">
    <source>
        <dbReference type="WBParaSite" id="PSAMB.scaffold4744size13664.g25081.t1"/>
    </source>
</evidence>
<dbReference type="WBParaSite" id="PSAMB.scaffold4744size13664.g25081.t1">
    <property type="protein sequence ID" value="PSAMB.scaffold4744size13664.g25081.t1"/>
    <property type="gene ID" value="PSAMB.scaffold4744size13664.g25081"/>
</dbReference>